<evidence type="ECO:0000313" key="2">
    <source>
        <dbReference type="EMBL" id="MBA5607449.1"/>
    </source>
</evidence>
<evidence type="ECO:0000256" key="1">
    <source>
        <dbReference type="SAM" id="SignalP"/>
    </source>
</evidence>
<accession>A0A7W2EK85</accession>
<evidence type="ECO:0008006" key="4">
    <source>
        <dbReference type="Google" id="ProtNLM"/>
    </source>
</evidence>
<dbReference type="Proteomes" id="UP000566711">
    <property type="component" value="Unassembled WGS sequence"/>
</dbReference>
<gene>
    <name evidence="2" type="ORF">H3H36_19000</name>
</gene>
<protein>
    <recommendedName>
        <fullName evidence="4">DUF3313 domain-containing protein</fullName>
    </recommendedName>
</protein>
<name>A0A7W2EK85_9BURK</name>
<comment type="caution">
    <text evidence="2">The sequence shown here is derived from an EMBL/GenBank/DDBJ whole genome shotgun (WGS) entry which is preliminary data.</text>
</comment>
<keyword evidence="3" id="KW-1185">Reference proteome</keyword>
<proteinExistence type="predicted"/>
<dbReference type="RefSeq" id="WP_182219668.1">
    <property type="nucleotide sequence ID" value="NZ_JACEZS010000018.1"/>
</dbReference>
<keyword evidence="1" id="KW-0732">Signal</keyword>
<feature type="signal peptide" evidence="1">
    <location>
        <begin position="1"/>
        <end position="22"/>
    </location>
</feature>
<sequence length="234" mass="25346">MVLKTAAAIGAGLILAGGVAGCAARYTPTPLATNFPVSKQQKLQAADHWAVIAGHIEKQLKEALAKQPPRPLYIADTPQATPFQRALTGQLITALVNDGYTVSRTAPGSLKVELEMQAVTFSANRPQYRYHGEHAALASGVWVLSEIDLPPLAMVAAGVGAYDSYNWFNDQFAPGATPRTEIILTVSVTDQYRYLARHSSAYYVADSDRPLYGIVDVEPEAPKLTRMFKVRGDM</sequence>
<dbReference type="EMBL" id="JACEZS010000018">
    <property type="protein sequence ID" value="MBA5607449.1"/>
    <property type="molecule type" value="Genomic_DNA"/>
</dbReference>
<feature type="chain" id="PRO_5031113487" description="DUF3313 domain-containing protein" evidence="1">
    <location>
        <begin position="23"/>
        <end position="234"/>
    </location>
</feature>
<organism evidence="2 3">
    <name type="scientific">Rugamonas fusca</name>
    <dbReference type="NCBI Taxonomy" id="2758568"/>
    <lineage>
        <taxon>Bacteria</taxon>
        <taxon>Pseudomonadati</taxon>
        <taxon>Pseudomonadota</taxon>
        <taxon>Betaproteobacteria</taxon>
        <taxon>Burkholderiales</taxon>
        <taxon>Oxalobacteraceae</taxon>
        <taxon>Telluria group</taxon>
        <taxon>Rugamonas</taxon>
    </lineage>
</organism>
<evidence type="ECO:0000313" key="3">
    <source>
        <dbReference type="Proteomes" id="UP000566711"/>
    </source>
</evidence>
<dbReference type="AlphaFoldDB" id="A0A7W2EK85"/>
<dbReference type="PROSITE" id="PS51257">
    <property type="entry name" value="PROKAR_LIPOPROTEIN"/>
    <property type="match status" value="1"/>
</dbReference>
<reference evidence="2 3" key="1">
    <citation type="submission" date="2020-07" db="EMBL/GenBank/DDBJ databases">
        <title>Novel species isolated from subtropical streams in China.</title>
        <authorList>
            <person name="Lu H."/>
        </authorList>
    </citation>
    <scope>NUCLEOTIDE SEQUENCE [LARGE SCALE GENOMIC DNA]</scope>
    <source>
        <strain evidence="2 3">FT3S</strain>
    </source>
</reference>